<comment type="similarity">
    <text evidence="2">Belongs to the cytochrome c family.</text>
</comment>
<keyword evidence="18" id="KW-1185">Reference proteome</keyword>
<keyword evidence="15" id="KW-0732">Signal</keyword>
<dbReference type="Proteomes" id="UP000231658">
    <property type="component" value="Unassembled WGS sequence"/>
</dbReference>
<sequence length="268" mass="29857">MRKLIIAAVAALTLSSGTAKAAGGEYHPSLMDASWSFEGIFGRYDQKQLRRGYQIYSEVCASCHSLRLVAYRNLSALGFNEDEIKEIAAEQEVILPHGEDGSLLNDDGDFYTRPGKPSDKFVPPYPNNAAAIDANGALPPDLSLMAKARMGGAQYIYSFLMGFTEEIPQVVKDQKGFSVNEDKAFNLYFPGYYNSMPPQMTEELVEYEDGTPMTAEQHAKDISAFLNWAAEPELDERKSMGLKVMLFLLVLTAMLYALKRKIWANVKH</sequence>
<evidence type="ECO:0000256" key="10">
    <source>
        <dbReference type="ARBA" id="ARBA00022989"/>
    </source>
</evidence>
<feature type="domain" description="Cytochrome c" evidence="16">
    <location>
        <begin position="47"/>
        <end position="212"/>
    </location>
</feature>
<proteinExistence type="inferred from homology"/>
<evidence type="ECO:0000256" key="3">
    <source>
        <dbReference type="ARBA" id="ARBA00016165"/>
    </source>
</evidence>
<evidence type="ECO:0000256" key="1">
    <source>
        <dbReference type="ARBA" id="ARBA00004370"/>
    </source>
</evidence>
<keyword evidence="6" id="KW-0679">Respiratory chain</keyword>
<dbReference type="Gene3D" id="1.10.760.10">
    <property type="entry name" value="Cytochrome c-like domain"/>
    <property type="match status" value="1"/>
</dbReference>
<reference evidence="17 18" key="1">
    <citation type="submission" date="2016-07" db="EMBL/GenBank/DDBJ databases">
        <authorList>
            <person name="Lefevre C.T."/>
        </authorList>
    </citation>
    <scope>NUCLEOTIDE SEQUENCE [LARGE SCALE GENOMIC DNA]</scope>
    <source>
        <strain evidence="17">PR1</strain>
    </source>
</reference>
<evidence type="ECO:0000256" key="8">
    <source>
        <dbReference type="ARBA" id="ARBA00022723"/>
    </source>
</evidence>
<dbReference type="SUPFAM" id="SSF46626">
    <property type="entry name" value="Cytochrome c"/>
    <property type="match status" value="1"/>
</dbReference>
<dbReference type="Pfam" id="PF02167">
    <property type="entry name" value="Cytochrom_C1"/>
    <property type="match status" value="1"/>
</dbReference>
<dbReference type="EMBL" id="FLYE01000012">
    <property type="protein sequence ID" value="SCA56411.1"/>
    <property type="molecule type" value="Genomic_DNA"/>
</dbReference>
<protein>
    <recommendedName>
        <fullName evidence="3">Cytochrome c1</fullName>
    </recommendedName>
</protein>
<evidence type="ECO:0000256" key="15">
    <source>
        <dbReference type="SAM" id="SignalP"/>
    </source>
</evidence>
<dbReference type="PROSITE" id="PS51007">
    <property type="entry name" value="CYTC"/>
    <property type="match status" value="1"/>
</dbReference>
<keyword evidence="11 13" id="KW-0408">Iron</keyword>
<keyword evidence="4" id="KW-0813">Transport</keyword>
<keyword evidence="9" id="KW-0249">Electron transport</keyword>
<evidence type="ECO:0000256" key="9">
    <source>
        <dbReference type="ARBA" id="ARBA00022982"/>
    </source>
</evidence>
<feature type="binding site" description="covalent" evidence="13">
    <location>
        <position position="196"/>
    </location>
    <ligand>
        <name>heme c</name>
        <dbReference type="ChEBI" id="CHEBI:61717"/>
    </ligand>
</feature>
<feature type="binding site" description="covalent" evidence="13">
    <location>
        <position position="63"/>
    </location>
    <ligand>
        <name>heme c</name>
        <dbReference type="ChEBI" id="CHEBI:61717"/>
    </ligand>
</feature>
<dbReference type="OrthoDB" id="9808471at2"/>
<evidence type="ECO:0000256" key="2">
    <source>
        <dbReference type="ARBA" id="ARBA00006488"/>
    </source>
</evidence>
<evidence type="ECO:0000256" key="13">
    <source>
        <dbReference type="PIRSR" id="PIRSR602326-1"/>
    </source>
</evidence>
<keyword evidence="8 13" id="KW-0479">Metal-binding</keyword>
<dbReference type="PRINTS" id="PR00603">
    <property type="entry name" value="CYTOCHROMEC1"/>
</dbReference>
<dbReference type="InterPro" id="IPR036909">
    <property type="entry name" value="Cyt_c-like_dom_sf"/>
</dbReference>
<evidence type="ECO:0000256" key="4">
    <source>
        <dbReference type="ARBA" id="ARBA00022448"/>
    </source>
</evidence>
<keyword evidence="12 14" id="KW-0472">Membrane</keyword>
<dbReference type="InterPro" id="IPR002326">
    <property type="entry name" value="Cyt_c1"/>
</dbReference>
<comment type="cofactor">
    <cofactor evidence="13">
        <name>heme c</name>
        <dbReference type="ChEBI" id="CHEBI:61717"/>
    </cofactor>
    <text evidence="13">Binds 1 heme c group covalently per subunit.</text>
</comment>
<dbReference type="GO" id="GO:0020037">
    <property type="term" value="F:heme binding"/>
    <property type="evidence" value="ECO:0007669"/>
    <property type="project" value="InterPro"/>
</dbReference>
<dbReference type="GO" id="GO:0046872">
    <property type="term" value="F:metal ion binding"/>
    <property type="evidence" value="ECO:0007669"/>
    <property type="project" value="UniProtKB-KW"/>
</dbReference>
<evidence type="ECO:0000256" key="6">
    <source>
        <dbReference type="ARBA" id="ARBA00022660"/>
    </source>
</evidence>
<dbReference type="PANTHER" id="PTHR10266">
    <property type="entry name" value="CYTOCHROME C1"/>
    <property type="match status" value="1"/>
</dbReference>
<dbReference type="GO" id="GO:0009055">
    <property type="term" value="F:electron transfer activity"/>
    <property type="evidence" value="ECO:0007669"/>
    <property type="project" value="InterPro"/>
</dbReference>
<evidence type="ECO:0000259" key="16">
    <source>
        <dbReference type="PROSITE" id="PS51007"/>
    </source>
</evidence>
<dbReference type="Gene3D" id="1.20.5.100">
    <property type="entry name" value="Cytochrome c1, transmembrane anchor, C-terminal"/>
    <property type="match status" value="1"/>
</dbReference>
<dbReference type="PANTHER" id="PTHR10266:SF3">
    <property type="entry name" value="CYTOCHROME C1, HEME PROTEIN, MITOCHONDRIAL"/>
    <property type="match status" value="1"/>
</dbReference>
<dbReference type="AlphaFoldDB" id="A0A1C3RGK7"/>
<evidence type="ECO:0000256" key="7">
    <source>
        <dbReference type="ARBA" id="ARBA00022692"/>
    </source>
</evidence>
<keyword evidence="5 13" id="KW-0349">Heme</keyword>
<evidence type="ECO:0000313" key="17">
    <source>
        <dbReference type="EMBL" id="SCA56411.1"/>
    </source>
</evidence>
<comment type="subcellular location">
    <subcellularLocation>
        <location evidence="1">Membrane</location>
    </subcellularLocation>
</comment>
<keyword evidence="10 14" id="KW-1133">Transmembrane helix</keyword>
<feature type="transmembrane region" description="Helical" evidence="14">
    <location>
        <begin position="240"/>
        <end position="258"/>
    </location>
</feature>
<feature type="chain" id="PRO_5008680726" description="Cytochrome c1" evidence="15">
    <location>
        <begin position="22"/>
        <end position="268"/>
    </location>
</feature>
<evidence type="ECO:0000313" key="18">
    <source>
        <dbReference type="Proteomes" id="UP000231658"/>
    </source>
</evidence>
<evidence type="ECO:0000256" key="12">
    <source>
        <dbReference type="ARBA" id="ARBA00023136"/>
    </source>
</evidence>
<organism evidence="17 18">
    <name type="scientific">Candidatus Terasakiella magnetica</name>
    <dbReference type="NCBI Taxonomy" id="1867952"/>
    <lineage>
        <taxon>Bacteria</taxon>
        <taxon>Pseudomonadati</taxon>
        <taxon>Pseudomonadota</taxon>
        <taxon>Alphaproteobacteria</taxon>
        <taxon>Rhodospirillales</taxon>
        <taxon>Terasakiellaceae</taxon>
        <taxon>Terasakiella</taxon>
    </lineage>
</organism>
<dbReference type="InterPro" id="IPR021157">
    <property type="entry name" value="Cyt_c1_TM_anchor_C"/>
</dbReference>
<evidence type="ECO:0000256" key="5">
    <source>
        <dbReference type="ARBA" id="ARBA00022617"/>
    </source>
</evidence>
<accession>A0A1C3RGK7</accession>
<dbReference type="InterPro" id="IPR009056">
    <property type="entry name" value="Cyt_c-like_dom"/>
</dbReference>
<feature type="binding site" description="covalent" evidence="13">
    <location>
        <position position="64"/>
    </location>
    <ligand>
        <name>heme c</name>
        <dbReference type="ChEBI" id="CHEBI:61717"/>
    </ligand>
</feature>
<dbReference type="STRING" id="1867952.MTBPR1_20259"/>
<evidence type="ECO:0000256" key="14">
    <source>
        <dbReference type="SAM" id="Phobius"/>
    </source>
</evidence>
<feature type="signal peptide" evidence="15">
    <location>
        <begin position="1"/>
        <end position="21"/>
    </location>
</feature>
<dbReference type="RefSeq" id="WP_069188506.1">
    <property type="nucleotide sequence ID" value="NZ_FLYE01000012.1"/>
</dbReference>
<feature type="binding site" description="covalent" evidence="13">
    <location>
        <position position="60"/>
    </location>
    <ligand>
        <name>heme c</name>
        <dbReference type="ChEBI" id="CHEBI:61717"/>
    </ligand>
</feature>
<dbReference type="GO" id="GO:0016020">
    <property type="term" value="C:membrane"/>
    <property type="evidence" value="ECO:0007669"/>
    <property type="project" value="UniProtKB-SubCell"/>
</dbReference>
<dbReference type="SUPFAM" id="SSF81496">
    <property type="entry name" value="Cytochrome c1 subunit of cytochrome bc1 complex (Ubiquinol-cytochrome c reductase), transmembrane anchor"/>
    <property type="match status" value="1"/>
</dbReference>
<evidence type="ECO:0000256" key="11">
    <source>
        <dbReference type="ARBA" id="ARBA00023004"/>
    </source>
</evidence>
<gene>
    <name evidence="17" type="primary">petC</name>
    <name evidence="17" type="ORF">MTBPR1_20259</name>
</gene>
<name>A0A1C3RGK7_9PROT</name>
<keyword evidence="7 14" id="KW-0812">Transmembrane</keyword>